<keyword evidence="4" id="KW-0804">Transcription</keyword>
<evidence type="ECO:0000256" key="4">
    <source>
        <dbReference type="ARBA" id="ARBA00023163"/>
    </source>
</evidence>
<sequence>MLKEKRANTRLTLETNQLIYESHFETVYRLALYLTRNQEMAEEVTQEAFTIAFEKYHQLRDPAKIAAWIKAITLNTARQHLYKAKKVLPLDKDRIDYIQKGFAKDQVNDAVIQKEREEKLLVRLLLLTLNGNIWFT</sequence>
<gene>
    <name evidence="6" type="ORF">MFMK1_003352</name>
</gene>
<dbReference type="Proteomes" id="UP001329915">
    <property type="component" value="Chromosome"/>
</dbReference>
<dbReference type="GO" id="GO:0003677">
    <property type="term" value="F:DNA binding"/>
    <property type="evidence" value="ECO:0007669"/>
    <property type="project" value="UniProtKB-KW"/>
</dbReference>
<dbReference type="RefSeq" id="WP_366922874.1">
    <property type="nucleotide sequence ID" value="NZ_CP121694.1"/>
</dbReference>
<evidence type="ECO:0000313" key="6">
    <source>
        <dbReference type="EMBL" id="WRO23491.1"/>
    </source>
</evidence>
<dbReference type="Pfam" id="PF04542">
    <property type="entry name" value="Sigma70_r2"/>
    <property type="match status" value="1"/>
</dbReference>
<dbReference type="SUPFAM" id="SSF88946">
    <property type="entry name" value="Sigma2 domain of RNA polymerase sigma factors"/>
    <property type="match status" value="1"/>
</dbReference>
<evidence type="ECO:0000256" key="1">
    <source>
        <dbReference type="ARBA" id="ARBA00023015"/>
    </source>
</evidence>
<evidence type="ECO:0000259" key="5">
    <source>
        <dbReference type="Pfam" id="PF04542"/>
    </source>
</evidence>
<dbReference type="GO" id="GO:0006352">
    <property type="term" value="P:DNA-templated transcription initiation"/>
    <property type="evidence" value="ECO:0007669"/>
    <property type="project" value="InterPro"/>
</dbReference>
<dbReference type="InterPro" id="IPR007627">
    <property type="entry name" value="RNA_pol_sigma70_r2"/>
</dbReference>
<dbReference type="PANTHER" id="PTHR43133">
    <property type="entry name" value="RNA POLYMERASE ECF-TYPE SIGMA FACTO"/>
    <property type="match status" value="1"/>
</dbReference>
<name>A0AAU0USZ7_9FIRM</name>
<dbReference type="AlphaFoldDB" id="A0AAU0USZ7"/>
<organism evidence="6 7">
    <name type="scientific">Metallumcola ferriviriculae</name>
    <dbReference type="NCBI Taxonomy" id="3039180"/>
    <lineage>
        <taxon>Bacteria</taxon>
        <taxon>Bacillati</taxon>
        <taxon>Bacillota</taxon>
        <taxon>Clostridia</taxon>
        <taxon>Neomoorellales</taxon>
        <taxon>Desulfitibacteraceae</taxon>
        <taxon>Metallumcola</taxon>
    </lineage>
</organism>
<accession>A0AAU0USZ7</accession>
<dbReference type="InterPro" id="IPR013325">
    <property type="entry name" value="RNA_pol_sigma_r2"/>
</dbReference>
<reference evidence="6 7" key="1">
    <citation type="submission" date="2023-04" db="EMBL/GenBank/DDBJ databases">
        <authorList>
            <person name="Hsu D."/>
        </authorList>
    </citation>
    <scope>NUCLEOTIDE SEQUENCE [LARGE SCALE GENOMIC DNA]</scope>
    <source>
        <strain evidence="6 7">MK1</strain>
    </source>
</reference>
<proteinExistence type="predicted"/>
<dbReference type="PANTHER" id="PTHR43133:SF8">
    <property type="entry name" value="RNA POLYMERASE SIGMA FACTOR HI_1459-RELATED"/>
    <property type="match status" value="1"/>
</dbReference>
<keyword evidence="3" id="KW-0238">DNA-binding</keyword>
<keyword evidence="1" id="KW-0805">Transcription regulation</keyword>
<dbReference type="EMBL" id="CP121694">
    <property type="protein sequence ID" value="WRO23491.1"/>
    <property type="molecule type" value="Genomic_DNA"/>
</dbReference>
<dbReference type="KEGG" id="dbc:MFMK1_003352"/>
<evidence type="ECO:0000256" key="2">
    <source>
        <dbReference type="ARBA" id="ARBA00023082"/>
    </source>
</evidence>
<dbReference type="GO" id="GO:0016987">
    <property type="term" value="F:sigma factor activity"/>
    <property type="evidence" value="ECO:0007669"/>
    <property type="project" value="UniProtKB-KW"/>
</dbReference>
<dbReference type="InterPro" id="IPR039425">
    <property type="entry name" value="RNA_pol_sigma-70-like"/>
</dbReference>
<keyword evidence="7" id="KW-1185">Reference proteome</keyword>
<evidence type="ECO:0000256" key="3">
    <source>
        <dbReference type="ARBA" id="ARBA00023125"/>
    </source>
</evidence>
<keyword evidence="2" id="KW-0731">Sigma factor</keyword>
<feature type="domain" description="RNA polymerase sigma-70 region 2" evidence="5">
    <location>
        <begin position="19"/>
        <end position="85"/>
    </location>
</feature>
<protein>
    <recommendedName>
        <fullName evidence="5">RNA polymerase sigma-70 region 2 domain-containing protein</fullName>
    </recommendedName>
</protein>
<evidence type="ECO:0000313" key="7">
    <source>
        <dbReference type="Proteomes" id="UP001329915"/>
    </source>
</evidence>
<dbReference type="Gene3D" id="1.10.1740.10">
    <property type="match status" value="1"/>
</dbReference>